<dbReference type="HOGENOM" id="CLU_002706_0_0_1"/>
<dbReference type="AlphaFoldDB" id="D8RDG7"/>
<dbReference type="FunFam" id="1.25.40.10:FF:000344">
    <property type="entry name" value="Pentatricopeptide repeat-containing protein"/>
    <property type="match status" value="1"/>
</dbReference>
<dbReference type="Gramene" id="EFJ30020">
    <property type="protein sequence ID" value="EFJ30020"/>
    <property type="gene ID" value="SELMODRAFT_36171"/>
</dbReference>
<sequence length="263" mass="29844">IITAYSEHGDGKTTLEMFRKMELDGTKANMYAYSGVLDACSRLGALSEGIAFHSRIIALGLEKHLVVATAIVTMYSRCGRMHEARIAFDTVKKKDLVCWNTLLAGYAQHGHSNDALQLFQEMVMESCEMNRVTFNSILHACSHTGLVELARSYFVSMTMDHGISHEVDHFVRLIDLVADRVLELDPANTAAFVLLSSIYGRVGRWDDVRRIRRAMQERGWKKLPGQSYIEIKNRLHEFGTTGKLHPQTDKLKAELERLDRQMQ</sequence>
<name>D8RDG7_SELML</name>
<dbReference type="GO" id="GO:0009451">
    <property type="term" value="P:RNA modification"/>
    <property type="evidence" value="ECO:0007669"/>
    <property type="project" value="InterPro"/>
</dbReference>
<dbReference type="Gene3D" id="1.25.40.10">
    <property type="entry name" value="Tetratricopeptide repeat domain"/>
    <property type="match status" value="1"/>
</dbReference>
<proteinExistence type="predicted"/>
<evidence type="ECO:0008006" key="5">
    <source>
        <dbReference type="Google" id="ProtNLM"/>
    </source>
</evidence>
<dbReference type="PANTHER" id="PTHR47926:SF533">
    <property type="entry name" value="DYW DOMAIN-CONTAINING PROTEIN"/>
    <property type="match status" value="1"/>
</dbReference>
<dbReference type="OMA" id="MVMESCE"/>
<evidence type="ECO:0000313" key="4">
    <source>
        <dbReference type="Proteomes" id="UP000001514"/>
    </source>
</evidence>
<dbReference type="InterPro" id="IPR002885">
    <property type="entry name" value="PPR_rpt"/>
</dbReference>
<dbReference type="InParanoid" id="D8RDG7"/>
<keyword evidence="1" id="KW-0677">Repeat</keyword>
<dbReference type="InterPro" id="IPR011990">
    <property type="entry name" value="TPR-like_helical_dom_sf"/>
</dbReference>
<feature type="non-terminal residue" evidence="3">
    <location>
        <position position="1"/>
    </location>
</feature>
<feature type="repeat" description="PPR" evidence="2">
    <location>
        <begin position="95"/>
        <end position="129"/>
    </location>
</feature>
<dbReference type="InterPro" id="IPR046960">
    <property type="entry name" value="PPR_At4g14850-like_plant"/>
</dbReference>
<dbReference type="Pfam" id="PF13041">
    <property type="entry name" value="PPR_2"/>
    <property type="match status" value="1"/>
</dbReference>
<evidence type="ECO:0000313" key="3">
    <source>
        <dbReference type="EMBL" id="EFJ30020.1"/>
    </source>
</evidence>
<feature type="non-terminal residue" evidence="3">
    <location>
        <position position="263"/>
    </location>
</feature>
<reference evidence="3 4" key="1">
    <citation type="journal article" date="2011" name="Science">
        <title>The Selaginella genome identifies genetic changes associated with the evolution of vascular plants.</title>
        <authorList>
            <person name="Banks J.A."/>
            <person name="Nishiyama T."/>
            <person name="Hasebe M."/>
            <person name="Bowman J.L."/>
            <person name="Gribskov M."/>
            <person name="dePamphilis C."/>
            <person name="Albert V.A."/>
            <person name="Aono N."/>
            <person name="Aoyama T."/>
            <person name="Ambrose B.A."/>
            <person name="Ashton N.W."/>
            <person name="Axtell M.J."/>
            <person name="Barker E."/>
            <person name="Barker M.S."/>
            <person name="Bennetzen J.L."/>
            <person name="Bonawitz N.D."/>
            <person name="Chapple C."/>
            <person name="Cheng C."/>
            <person name="Correa L.G."/>
            <person name="Dacre M."/>
            <person name="DeBarry J."/>
            <person name="Dreyer I."/>
            <person name="Elias M."/>
            <person name="Engstrom E.M."/>
            <person name="Estelle M."/>
            <person name="Feng L."/>
            <person name="Finet C."/>
            <person name="Floyd S.K."/>
            <person name="Frommer W.B."/>
            <person name="Fujita T."/>
            <person name="Gramzow L."/>
            <person name="Gutensohn M."/>
            <person name="Harholt J."/>
            <person name="Hattori M."/>
            <person name="Heyl A."/>
            <person name="Hirai T."/>
            <person name="Hiwatashi Y."/>
            <person name="Ishikawa M."/>
            <person name="Iwata M."/>
            <person name="Karol K.G."/>
            <person name="Koehler B."/>
            <person name="Kolukisaoglu U."/>
            <person name="Kubo M."/>
            <person name="Kurata T."/>
            <person name="Lalonde S."/>
            <person name="Li K."/>
            <person name="Li Y."/>
            <person name="Litt A."/>
            <person name="Lyons E."/>
            <person name="Manning G."/>
            <person name="Maruyama T."/>
            <person name="Michael T.P."/>
            <person name="Mikami K."/>
            <person name="Miyazaki S."/>
            <person name="Morinaga S."/>
            <person name="Murata T."/>
            <person name="Mueller-Roeber B."/>
            <person name="Nelson D.R."/>
            <person name="Obara M."/>
            <person name="Oguri Y."/>
            <person name="Olmstead R.G."/>
            <person name="Onodera N."/>
            <person name="Petersen B.L."/>
            <person name="Pils B."/>
            <person name="Prigge M."/>
            <person name="Rensing S.A."/>
            <person name="Riano-Pachon D.M."/>
            <person name="Roberts A.W."/>
            <person name="Sato Y."/>
            <person name="Scheller H.V."/>
            <person name="Schulz B."/>
            <person name="Schulz C."/>
            <person name="Shakirov E.V."/>
            <person name="Shibagaki N."/>
            <person name="Shinohara N."/>
            <person name="Shippen D.E."/>
            <person name="Soerensen I."/>
            <person name="Sotooka R."/>
            <person name="Sugimoto N."/>
            <person name="Sugita M."/>
            <person name="Sumikawa N."/>
            <person name="Tanurdzic M."/>
            <person name="Theissen G."/>
            <person name="Ulvskov P."/>
            <person name="Wakazuki S."/>
            <person name="Weng J.K."/>
            <person name="Willats W.W."/>
            <person name="Wipf D."/>
            <person name="Wolf P.G."/>
            <person name="Yang L."/>
            <person name="Zimmer A.D."/>
            <person name="Zhu Q."/>
            <person name="Mitros T."/>
            <person name="Hellsten U."/>
            <person name="Loque D."/>
            <person name="Otillar R."/>
            <person name="Salamov A."/>
            <person name="Schmutz J."/>
            <person name="Shapiro H."/>
            <person name="Lindquist E."/>
            <person name="Lucas S."/>
            <person name="Rokhsar D."/>
            <person name="Grigoriev I.V."/>
        </authorList>
    </citation>
    <scope>NUCLEOTIDE SEQUENCE [LARGE SCALE GENOMIC DNA]</scope>
</reference>
<dbReference type="Pfam" id="PF01535">
    <property type="entry name" value="PPR"/>
    <property type="match status" value="2"/>
</dbReference>
<dbReference type="NCBIfam" id="TIGR00756">
    <property type="entry name" value="PPR"/>
    <property type="match status" value="2"/>
</dbReference>
<dbReference type="KEGG" id="smo:SELMODRAFT_36171"/>
<dbReference type="PROSITE" id="PS51375">
    <property type="entry name" value="PPR"/>
    <property type="match status" value="2"/>
</dbReference>
<dbReference type="PANTHER" id="PTHR47926">
    <property type="entry name" value="PENTATRICOPEPTIDE REPEAT-CONTAINING PROTEIN"/>
    <property type="match status" value="1"/>
</dbReference>
<dbReference type="eggNOG" id="KOG4197">
    <property type="taxonomic scope" value="Eukaryota"/>
</dbReference>
<evidence type="ECO:0000256" key="2">
    <source>
        <dbReference type="PROSITE-ProRule" id="PRU00708"/>
    </source>
</evidence>
<evidence type="ECO:0000256" key="1">
    <source>
        <dbReference type="ARBA" id="ARBA00022737"/>
    </source>
</evidence>
<dbReference type="InterPro" id="IPR046848">
    <property type="entry name" value="E_motif"/>
</dbReference>
<feature type="repeat" description="PPR" evidence="2">
    <location>
        <begin position="188"/>
        <end position="222"/>
    </location>
</feature>
<dbReference type="Proteomes" id="UP000001514">
    <property type="component" value="Unassembled WGS sequence"/>
</dbReference>
<dbReference type="EMBL" id="GL377576">
    <property type="protein sequence ID" value="EFJ30020.1"/>
    <property type="molecule type" value="Genomic_DNA"/>
</dbReference>
<keyword evidence="4" id="KW-1185">Reference proteome</keyword>
<protein>
    <recommendedName>
        <fullName evidence="5">Pentacotripeptide-repeat region of PRORP domain-containing protein</fullName>
    </recommendedName>
</protein>
<dbReference type="Pfam" id="PF20431">
    <property type="entry name" value="E_motif"/>
    <property type="match status" value="1"/>
</dbReference>
<dbReference type="GO" id="GO:0003723">
    <property type="term" value="F:RNA binding"/>
    <property type="evidence" value="ECO:0007669"/>
    <property type="project" value="InterPro"/>
</dbReference>
<gene>
    <name evidence="3" type="ORF">SELMODRAFT_36171</name>
</gene>
<accession>D8RDG7</accession>
<organism evidence="4">
    <name type="scientific">Selaginella moellendorffii</name>
    <name type="common">Spikemoss</name>
    <dbReference type="NCBI Taxonomy" id="88036"/>
    <lineage>
        <taxon>Eukaryota</taxon>
        <taxon>Viridiplantae</taxon>
        <taxon>Streptophyta</taxon>
        <taxon>Embryophyta</taxon>
        <taxon>Tracheophyta</taxon>
        <taxon>Lycopodiopsida</taxon>
        <taxon>Selaginellales</taxon>
        <taxon>Selaginellaceae</taxon>
        <taxon>Selaginella</taxon>
    </lineage>
</organism>